<dbReference type="PANTHER" id="PTHR23517:SF2">
    <property type="entry name" value="MULTIDRUG RESISTANCE PROTEIN MDTH"/>
    <property type="match status" value="1"/>
</dbReference>
<keyword evidence="3" id="KW-1003">Cell membrane</keyword>
<keyword evidence="2" id="KW-0813">Transport</keyword>
<dbReference type="PANTHER" id="PTHR23517">
    <property type="entry name" value="RESISTANCE PROTEIN MDTM, PUTATIVE-RELATED-RELATED"/>
    <property type="match status" value="1"/>
</dbReference>
<dbReference type="InterPro" id="IPR050171">
    <property type="entry name" value="MFS_Transporters"/>
</dbReference>
<feature type="transmembrane region" description="Helical" evidence="7">
    <location>
        <begin position="385"/>
        <end position="406"/>
    </location>
</feature>
<evidence type="ECO:0000313" key="8">
    <source>
        <dbReference type="EMBL" id="ROR35303.1"/>
    </source>
</evidence>
<protein>
    <submittedName>
        <fullName evidence="8">MFS transporter</fullName>
    </submittedName>
</protein>
<comment type="caution">
    <text evidence="8">The sequence shown here is derived from an EMBL/GenBank/DDBJ whole genome shotgun (WGS) entry which is preliminary data.</text>
</comment>
<dbReference type="AlphaFoldDB" id="A0A8G1UB06"/>
<dbReference type="Gene3D" id="1.20.1250.20">
    <property type="entry name" value="MFS general substrate transporter like domains"/>
    <property type="match status" value="1"/>
</dbReference>
<keyword evidence="4 7" id="KW-0812">Transmembrane</keyword>
<evidence type="ECO:0000256" key="7">
    <source>
        <dbReference type="SAM" id="Phobius"/>
    </source>
</evidence>
<dbReference type="Pfam" id="PF07690">
    <property type="entry name" value="MFS_1"/>
    <property type="match status" value="1"/>
</dbReference>
<accession>A0A8G1UB06</accession>
<feature type="transmembrane region" description="Helical" evidence="7">
    <location>
        <begin position="250"/>
        <end position="276"/>
    </location>
</feature>
<evidence type="ECO:0000256" key="2">
    <source>
        <dbReference type="ARBA" id="ARBA00022448"/>
    </source>
</evidence>
<dbReference type="RefSeq" id="WP_123563572.1">
    <property type="nucleotide sequence ID" value="NZ_RJVJ01000003.1"/>
</dbReference>
<dbReference type="InterPro" id="IPR036259">
    <property type="entry name" value="MFS_trans_sf"/>
</dbReference>
<sequence>MGLTGNARAVDGDAAVGEGSAVEDDVPAAGGPAAGGRWQRGPLARLLPETAEQRALAAGSFVNSLGAGMFMTSSVLYFTRIVGLPMAQVATGLFCGAMAGLAAGLVAGRIADRWGARETQIAVMLVGAATVACYLVVRTFWPYLLVSVLLGVVFAAGKSSQAPLVRSFGGENPTVFRAYLRSSTNLAIALGALIAGIGIQLDSAPAYLCLVGGRAVGFAGSALALLRLPRPAPLPVPGGRRRWEALRDRPYLTATVLNSLMSLHYAVPTFLLPLWVVDHTAAPRWMVSGALLLNTVLVIGLQVRVSRGVDDTGAAGTRMRYAGAAVLAGLVMMAGASGRSAWVAVALLLAAVAVYTFGELWHAAASMEYSFGLAAPHAQGEYSGVFGLGAGVAEALAPAVLGALALTWGPPGFLALGLGFLAVGAGCRPLIARSLRKAAEAAAPTTREA</sequence>
<gene>
    <name evidence="8" type="ORF">EDD39_6960</name>
</gene>
<keyword evidence="5 7" id="KW-1133">Transmembrane helix</keyword>
<reference evidence="8 9" key="1">
    <citation type="submission" date="2018-11" db="EMBL/GenBank/DDBJ databases">
        <title>Sequencing the genomes of 1000 actinobacteria strains.</title>
        <authorList>
            <person name="Klenk H.-P."/>
        </authorList>
    </citation>
    <scope>NUCLEOTIDE SEQUENCE [LARGE SCALE GENOMIC DNA]</scope>
    <source>
        <strain evidence="8 9">DSM 44780</strain>
    </source>
</reference>
<feature type="transmembrane region" description="Helical" evidence="7">
    <location>
        <begin position="143"/>
        <end position="166"/>
    </location>
</feature>
<feature type="transmembrane region" description="Helical" evidence="7">
    <location>
        <begin position="55"/>
        <end position="78"/>
    </location>
</feature>
<evidence type="ECO:0000256" key="3">
    <source>
        <dbReference type="ARBA" id="ARBA00022475"/>
    </source>
</evidence>
<feature type="transmembrane region" description="Helical" evidence="7">
    <location>
        <begin position="321"/>
        <end position="338"/>
    </location>
</feature>
<feature type="transmembrane region" description="Helical" evidence="7">
    <location>
        <begin position="84"/>
        <end position="107"/>
    </location>
</feature>
<organism evidence="8 9">
    <name type="scientific">Kitasatospora cineracea</name>
    <dbReference type="NCBI Taxonomy" id="88074"/>
    <lineage>
        <taxon>Bacteria</taxon>
        <taxon>Bacillati</taxon>
        <taxon>Actinomycetota</taxon>
        <taxon>Actinomycetes</taxon>
        <taxon>Kitasatosporales</taxon>
        <taxon>Streptomycetaceae</taxon>
        <taxon>Kitasatospora</taxon>
    </lineage>
</organism>
<name>A0A8G1UB06_9ACTN</name>
<dbReference type="OrthoDB" id="6803299at2"/>
<dbReference type="SUPFAM" id="SSF103473">
    <property type="entry name" value="MFS general substrate transporter"/>
    <property type="match status" value="1"/>
</dbReference>
<keyword evidence="6 7" id="KW-0472">Membrane</keyword>
<evidence type="ECO:0000256" key="1">
    <source>
        <dbReference type="ARBA" id="ARBA00004651"/>
    </source>
</evidence>
<comment type="subcellular location">
    <subcellularLocation>
        <location evidence="1">Cell membrane</location>
        <topology evidence="1">Multi-pass membrane protein</topology>
    </subcellularLocation>
</comment>
<feature type="transmembrane region" description="Helical" evidence="7">
    <location>
        <begin position="412"/>
        <end position="431"/>
    </location>
</feature>
<dbReference type="Proteomes" id="UP000267408">
    <property type="component" value="Unassembled WGS sequence"/>
</dbReference>
<feature type="transmembrane region" description="Helical" evidence="7">
    <location>
        <begin position="178"/>
        <end position="199"/>
    </location>
</feature>
<proteinExistence type="predicted"/>
<evidence type="ECO:0000256" key="5">
    <source>
        <dbReference type="ARBA" id="ARBA00022989"/>
    </source>
</evidence>
<evidence type="ECO:0000313" key="9">
    <source>
        <dbReference type="Proteomes" id="UP000267408"/>
    </source>
</evidence>
<dbReference type="GO" id="GO:0022857">
    <property type="term" value="F:transmembrane transporter activity"/>
    <property type="evidence" value="ECO:0007669"/>
    <property type="project" value="InterPro"/>
</dbReference>
<feature type="transmembrane region" description="Helical" evidence="7">
    <location>
        <begin position="205"/>
        <end position="229"/>
    </location>
</feature>
<feature type="transmembrane region" description="Helical" evidence="7">
    <location>
        <begin position="282"/>
        <end position="301"/>
    </location>
</feature>
<evidence type="ECO:0000256" key="4">
    <source>
        <dbReference type="ARBA" id="ARBA00022692"/>
    </source>
</evidence>
<dbReference type="GO" id="GO:0005886">
    <property type="term" value="C:plasma membrane"/>
    <property type="evidence" value="ECO:0007669"/>
    <property type="project" value="UniProtKB-SubCell"/>
</dbReference>
<feature type="transmembrane region" description="Helical" evidence="7">
    <location>
        <begin position="119"/>
        <end position="137"/>
    </location>
</feature>
<dbReference type="InterPro" id="IPR011701">
    <property type="entry name" value="MFS"/>
</dbReference>
<feature type="transmembrane region" description="Helical" evidence="7">
    <location>
        <begin position="344"/>
        <end position="364"/>
    </location>
</feature>
<dbReference type="EMBL" id="RJVJ01000003">
    <property type="protein sequence ID" value="ROR35303.1"/>
    <property type="molecule type" value="Genomic_DNA"/>
</dbReference>
<evidence type="ECO:0000256" key="6">
    <source>
        <dbReference type="ARBA" id="ARBA00023136"/>
    </source>
</evidence>